<proteinExistence type="predicted"/>
<evidence type="ECO:0000313" key="4">
    <source>
        <dbReference type="Proteomes" id="UP000070224"/>
    </source>
</evidence>
<feature type="transmembrane region" description="Helical" evidence="1">
    <location>
        <begin position="280"/>
        <end position="296"/>
    </location>
</feature>
<dbReference type="STRING" id="322095.HMPREF3185_01339"/>
<keyword evidence="4" id="KW-1185">Reference proteome</keyword>
<keyword evidence="1" id="KW-1133">Transmembrane helix</keyword>
<keyword evidence="1" id="KW-0812">Transmembrane</keyword>
<accession>A0A134B6C2</accession>
<feature type="transmembrane region" description="Helical" evidence="1">
    <location>
        <begin position="21"/>
        <end position="39"/>
    </location>
</feature>
<feature type="transmembrane region" description="Helical" evidence="1">
    <location>
        <begin position="180"/>
        <end position="199"/>
    </location>
</feature>
<comment type="caution">
    <text evidence="3">The sequence shown here is derived from an EMBL/GenBank/DDBJ whole genome shotgun (WGS) entry which is preliminary data.</text>
</comment>
<feature type="transmembrane region" description="Helical" evidence="1">
    <location>
        <begin position="45"/>
        <end position="66"/>
    </location>
</feature>
<dbReference type="InterPro" id="IPR002656">
    <property type="entry name" value="Acyl_transf_3_dom"/>
</dbReference>
<evidence type="ECO:0000259" key="2">
    <source>
        <dbReference type="Pfam" id="PF01757"/>
    </source>
</evidence>
<protein>
    <submittedName>
        <fullName evidence="3">Acyltransferase</fullName>
    </submittedName>
</protein>
<feature type="transmembrane region" description="Helical" evidence="1">
    <location>
        <begin position="87"/>
        <end position="105"/>
    </location>
</feature>
<feature type="transmembrane region" description="Helical" evidence="1">
    <location>
        <begin position="151"/>
        <end position="168"/>
    </location>
</feature>
<dbReference type="GO" id="GO:0016747">
    <property type="term" value="F:acyltransferase activity, transferring groups other than amino-acyl groups"/>
    <property type="evidence" value="ECO:0007669"/>
    <property type="project" value="InterPro"/>
</dbReference>
<keyword evidence="1" id="KW-0472">Membrane</keyword>
<gene>
    <name evidence="3" type="ORF">HMPREF3185_01339</name>
</gene>
<dbReference type="EMBL" id="LSDK01000091">
    <property type="protein sequence ID" value="KXB75491.1"/>
    <property type="molecule type" value="Genomic_DNA"/>
</dbReference>
<name>A0A134B6C2_9PORP</name>
<dbReference type="Proteomes" id="UP000070224">
    <property type="component" value="Unassembled WGS sequence"/>
</dbReference>
<organism evidence="3 4">
    <name type="scientific">Porphyromonas somerae</name>
    <dbReference type="NCBI Taxonomy" id="322095"/>
    <lineage>
        <taxon>Bacteria</taxon>
        <taxon>Pseudomonadati</taxon>
        <taxon>Bacteroidota</taxon>
        <taxon>Bacteroidia</taxon>
        <taxon>Bacteroidales</taxon>
        <taxon>Porphyromonadaceae</taxon>
        <taxon>Porphyromonas</taxon>
    </lineage>
</organism>
<dbReference type="PATRIC" id="fig|322095.3.peg.1324"/>
<reference evidence="4" key="1">
    <citation type="submission" date="2016-01" db="EMBL/GenBank/DDBJ databases">
        <authorList>
            <person name="Mitreva M."/>
            <person name="Pepin K.H."/>
            <person name="Mihindukulasuriya K.A."/>
            <person name="Fulton R."/>
            <person name="Fronick C."/>
            <person name="O'Laughlin M."/>
            <person name="Miner T."/>
            <person name="Herter B."/>
            <person name="Rosa B.A."/>
            <person name="Cordes M."/>
            <person name="Tomlinson C."/>
            <person name="Wollam A."/>
            <person name="Palsikar V.B."/>
            <person name="Mardis E.R."/>
            <person name="Wilson R.K."/>
        </authorList>
    </citation>
    <scope>NUCLEOTIDE SEQUENCE [LARGE SCALE GENOMIC DNA]</scope>
    <source>
        <strain evidence="4">KA00683</strain>
    </source>
</reference>
<keyword evidence="3" id="KW-0808">Transferase</keyword>
<feature type="transmembrane region" description="Helical" evidence="1">
    <location>
        <begin position="243"/>
        <end position="259"/>
    </location>
</feature>
<evidence type="ECO:0000256" key="1">
    <source>
        <dbReference type="SAM" id="Phobius"/>
    </source>
</evidence>
<dbReference type="Pfam" id="PF01757">
    <property type="entry name" value="Acyl_transf_3"/>
    <property type="match status" value="1"/>
</dbReference>
<dbReference type="OrthoDB" id="1014901at2"/>
<dbReference type="RefSeq" id="WP_060935596.1">
    <property type="nucleotide sequence ID" value="NZ_KQ960453.1"/>
</dbReference>
<feature type="transmembrane region" description="Helical" evidence="1">
    <location>
        <begin position="308"/>
        <end position="326"/>
    </location>
</feature>
<evidence type="ECO:0000313" key="3">
    <source>
        <dbReference type="EMBL" id="KXB75491.1"/>
    </source>
</evidence>
<feature type="transmembrane region" description="Helical" evidence="1">
    <location>
        <begin position="125"/>
        <end position="144"/>
    </location>
</feature>
<dbReference type="AlphaFoldDB" id="A0A134B6C2"/>
<keyword evidence="3" id="KW-0012">Acyltransferase</keyword>
<sequence>MTTTAPATSPTRSSRPPVSSLYVAKAFAALLVVIGHTPMGIVKEWLYPLTLSAVPIFFLISGYFLYSPDESKSAERAWRSIKKIVPIFLIVTLIYWLMILPNHGNTIHSWEQVWHFLIYGQLTTVHLWFLMAMLQGLCVLGLALRWRLGRYLWVFVPLMLTALLGGRYSFLITGGEQQNLIYVFNSVSYALPFMSAGYLIKKYEDKIPTRLPWVVLTLLMLALAIVEQPLLRSYGYNHGEGPYIGSFFFAVALFFTGITHKSFSTGSWAETVGAKYSGNIYYFHMAVATVISPIFVKLGAGPFYMQTGAIWVFSGSLLLAFVIVKLQDRLGIHILQ</sequence>
<feature type="transmembrane region" description="Helical" evidence="1">
    <location>
        <begin position="211"/>
        <end position="231"/>
    </location>
</feature>
<feature type="domain" description="Acyltransferase 3" evidence="2">
    <location>
        <begin position="21"/>
        <end position="323"/>
    </location>
</feature>